<dbReference type="OrthoDB" id="9792271at2"/>
<feature type="transmembrane region" description="Helical" evidence="1">
    <location>
        <begin position="82"/>
        <end position="101"/>
    </location>
</feature>
<dbReference type="EMBL" id="SJDT01000002">
    <property type="protein sequence ID" value="TBW22952.1"/>
    <property type="molecule type" value="Genomic_DNA"/>
</dbReference>
<name>A0A4Q9V398_9ACTO</name>
<keyword evidence="1" id="KW-0812">Transmembrane</keyword>
<dbReference type="GO" id="GO:0005886">
    <property type="term" value="C:plasma membrane"/>
    <property type="evidence" value="ECO:0007669"/>
    <property type="project" value="TreeGrafter"/>
</dbReference>
<dbReference type="PANTHER" id="PTHR18640">
    <property type="entry name" value="SOLUTE CARRIER FAMILY 10 MEMBER 7"/>
    <property type="match status" value="1"/>
</dbReference>
<proteinExistence type="predicted"/>
<dbReference type="AlphaFoldDB" id="A0A4Q9V398"/>
<dbReference type="Gene3D" id="1.20.1530.20">
    <property type="match status" value="1"/>
</dbReference>
<reference evidence="2 3" key="1">
    <citation type="submission" date="2019-02" db="EMBL/GenBank/DDBJ databases">
        <title>Arcanobacterium bovis sp. nov., isolated from the milk of a cow with mastitis.</title>
        <authorList>
            <person name="Sammra O."/>
            <person name="Foster G."/>
            <person name="Hassan A."/>
            <person name="Alssahen M."/>
            <person name="Laemmler C."/>
            <person name="Borowiak M."/>
            <person name="Malorny B."/>
            <person name="Abdulmawjood A."/>
        </authorList>
    </citation>
    <scope>NUCLEOTIDE SEQUENCE [LARGE SCALE GENOMIC DNA]</scope>
    <source>
        <strain evidence="2 3">C605018/01/1</strain>
    </source>
</reference>
<feature type="transmembrane region" description="Helical" evidence="1">
    <location>
        <begin position="44"/>
        <end position="61"/>
    </location>
</feature>
<feature type="transmembrane region" description="Helical" evidence="1">
    <location>
        <begin position="20"/>
        <end position="38"/>
    </location>
</feature>
<accession>A0A4Q9V398</accession>
<dbReference type="Proteomes" id="UP000293036">
    <property type="component" value="Unassembled WGS sequence"/>
</dbReference>
<keyword evidence="1" id="KW-0472">Membrane</keyword>
<dbReference type="PANTHER" id="PTHR18640:SF5">
    <property type="entry name" value="SODIUM_BILE ACID COTRANSPORTER 7"/>
    <property type="match status" value="1"/>
</dbReference>
<feature type="transmembrane region" description="Helical" evidence="1">
    <location>
        <begin position="176"/>
        <end position="195"/>
    </location>
</feature>
<dbReference type="RefSeq" id="WP_131280110.1">
    <property type="nucleotide sequence ID" value="NZ_JBHSLR010000009.1"/>
</dbReference>
<feature type="transmembrane region" description="Helical" evidence="1">
    <location>
        <begin position="207"/>
        <end position="226"/>
    </location>
</feature>
<evidence type="ECO:0000313" key="3">
    <source>
        <dbReference type="Proteomes" id="UP000293036"/>
    </source>
</evidence>
<protein>
    <submittedName>
        <fullName evidence="2">Bile acid:sodium symporter</fullName>
    </submittedName>
</protein>
<evidence type="ECO:0000256" key="1">
    <source>
        <dbReference type="SAM" id="Phobius"/>
    </source>
</evidence>
<dbReference type="Pfam" id="PF13593">
    <property type="entry name" value="SBF_like"/>
    <property type="match status" value="1"/>
</dbReference>
<feature type="transmembrane region" description="Helical" evidence="1">
    <location>
        <begin position="140"/>
        <end position="164"/>
    </location>
</feature>
<dbReference type="PIRSF" id="PIRSF026166">
    <property type="entry name" value="UCP026166"/>
    <property type="match status" value="1"/>
</dbReference>
<gene>
    <name evidence="2" type="ORF">EZJ44_03425</name>
</gene>
<organism evidence="2 3">
    <name type="scientific">Arcanobacterium bovis</name>
    <dbReference type="NCBI Taxonomy" id="2529275"/>
    <lineage>
        <taxon>Bacteria</taxon>
        <taxon>Bacillati</taxon>
        <taxon>Actinomycetota</taxon>
        <taxon>Actinomycetes</taxon>
        <taxon>Actinomycetales</taxon>
        <taxon>Actinomycetaceae</taxon>
        <taxon>Arcanobacterium</taxon>
    </lineage>
</organism>
<keyword evidence="3" id="KW-1185">Reference proteome</keyword>
<evidence type="ECO:0000313" key="2">
    <source>
        <dbReference type="EMBL" id="TBW22952.1"/>
    </source>
</evidence>
<feature type="transmembrane region" description="Helical" evidence="1">
    <location>
        <begin position="113"/>
        <end position="133"/>
    </location>
</feature>
<dbReference type="InterPro" id="IPR038770">
    <property type="entry name" value="Na+/solute_symporter_sf"/>
</dbReference>
<dbReference type="InterPro" id="IPR016833">
    <property type="entry name" value="Put_Na-Bile_cotransptr"/>
</dbReference>
<feature type="transmembrane region" description="Helical" evidence="1">
    <location>
        <begin position="238"/>
        <end position="259"/>
    </location>
</feature>
<keyword evidence="1" id="KW-1133">Transmembrane helix</keyword>
<feature type="transmembrane region" description="Helical" evidence="1">
    <location>
        <begin position="271"/>
        <end position="293"/>
    </location>
</feature>
<sequence>MCKLRGDSLGEILVKFKFDFLVSGIIVAFIIGIVFPVSAGYETVLSRVGDAAVALVFLFYGMRLHSAEVLRGLRDLKLQLSVLASTYVVFPICGMTAYWLLSPIIGESFALGIFFLSLLPSTVQSSVTFVSIARGDVAGAVCAATISNILGIFLTPFLVFVFMGTQAASTQGFSSVLIKLLLPFAVGQLLQPFLGELMRKHRAITKVTDNLAIIIVVFSAVTSASNEGVWTAITAVQLIYLVAILAVLLALMLLITWLGGKTLKFAYPQRVVLLMCGSKKSLASGLPIAKALFAGPAVATLVVPVILFHQIQLFVCAIIARRLAQSTTF</sequence>
<comment type="caution">
    <text evidence="2">The sequence shown here is derived from an EMBL/GenBank/DDBJ whole genome shotgun (WGS) entry which is preliminary data.</text>
</comment>